<dbReference type="OrthoDB" id="787137at2759"/>
<dbReference type="SMART" id="SM00249">
    <property type="entry name" value="PHD"/>
    <property type="match status" value="1"/>
</dbReference>
<proteinExistence type="inferred from homology"/>
<dbReference type="AlphaFoldDB" id="A0A232M6D8"/>
<evidence type="ECO:0000259" key="16">
    <source>
        <dbReference type="PROSITE" id="PS50016"/>
    </source>
</evidence>
<evidence type="ECO:0000256" key="6">
    <source>
        <dbReference type="ARBA" id="ARBA00022771"/>
    </source>
</evidence>
<keyword evidence="4" id="KW-0808">Transferase</keyword>
<dbReference type="InterPro" id="IPR002717">
    <property type="entry name" value="HAT_MYST-type"/>
</dbReference>
<feature type="compositionally biased region" description="Acidic residues" evidence="15">
    <location>
        <begin position="19"/>
        <end position="34"/>
    </location>
</feature>
<dbReference type="FunFam" id="3.40.630.30:FF:000001">
    <property type="entry name" value="Histone acetyltransferase"/>
    <property type="match status" value="1"/>
</dbReference>
<reference evidence="18 19" key="1">
    <citation type="journal article" date="2015" name="Environ. Microbiol.">
        <title>Metagenome sequence of Elaphomyces granulatus from sporocarp tissue reveals Ascomycota ectomycorrhizal fingerprints of genome expansion and a Proteobacteria-rich microbiome.</title>
        <authorList>
            <person name="Quandt C.A."/>
            <person name="Kohler A."/>
            <person name="Hesse C.N."/>
            <person name="Sharpton T.J."/>
            <person name="Martin F."/>
            <person name="Spatafora J.W."/>
        </authorList>
    </citation>
    <scope>NUCLEOTIDE SEQUENCE [LARGE SCALE GENOMIC DNA]</scope>
    <source>
        <strain evidence="18 19">OSC145934</strain>
    </source>
</reference>
<feature type="compositionally biased region" description="Basic and acidic residues" evidence="15">
    <location>
        <begin position="844"/>
        <end position="862"/>
    </location>
</feature>
<dbReference type="GO" id="GO:0005634">
    <property type="term" value="C:nucleus"/>
    <property type="evidence" value="ECO:0007669"/>
    <property type="project" value="UniProtKB-SubCell"/>
</dbReference>
<dbReference type="GO" id="GO:0006357">
    <property type="term" value="P:regulation of transcription by RNA polymerase II"/>
    <property type="evidence" value="ECO:0007669"/>
    <property type="project" value="TreeGrafter"/>
</dbReference>
<evidence type="ECO:0000256" key="3">
    <source>
        <dbReference type="ARBA" id="ARBA00013184"/>
    </source>
</evidence>
<dbReference type="GO" id="GO:0003682">
    <property type="term" value="F:chromatin binding"/>
    <property type="evidence" value="ECO:0007669"/>
    <property type="project" value="TreeGrafter"/>
</dbReference>
<keyword evidence="9" id="KW-0007">Acetylation</keyword>
<evidence type="ECO:0000256" key="2">
    <source>
        <dbReference type="ARBA" id="ARBA00010107"/>
    </source>
</evidence>
<dbReference type="InterPro" id="IPR036388">
    <property type="entry name" value="WH-like_DNA-bd_sf"/>
</dbReference>
<dbReference type="GO" id="GO:0008270">
    <property type="term" value="F:zinc ion binding"/>
    <property type="evidence" value="ECO:0007669"/>
    <property type="project" value="UniProtKB-KW"/>
</dbReference>
<dbReference type="Pfam" id="PF01853">
    <property type="entry name" value="MOZ_SAS"/>
    <property type="match status" value="1"/>
</dbReference>
<feature type="region of interest" description="Disordered" evidence="15">
    <location>
        <begin position="1051"/>
        <end position="1132"/>
    </location>
</feature>
<dbReference type="InterPro" id="IPR013083">
    <property type="entry name" value="Znf_RING/FYVE/PHD"/>
</dbReference>
<evidence type="ECO:0000256" key="14">
    <source>
        <dbReference type="RuleBase" id="RU361211"/>
    </source>
</evidence>
<dbReference type="InterPro" id="IPR016181">
    <property type="entry name" value="Acyl_CoA_acyltransferase"/>
</dbReference>
<dbReference type="EC" id="2.3.1.48" evidence="3 14"/>
<dbReference type="FunFam" id="3.30.60.60:FF:000001">
    <property type="entry name" value="Histone acetyltransferase"/>
    <property type="match status" value="1"/>
</dbReference>
<gene>
    <name evidence="18" type="ORF">Egran_00284</name>
</gene>
<dbReference type="SUPFAM" id="SSF57903">
    <property type="entry name" value="FYVE/PHD zinc finger"/>
    <property type="match status" value="1"/>
</dbReference>
<feature type="compositionally biased region" description="Acidic residues" evidence="15">
    <location>
        <begin position="144"/>
        <end position="168"/>
    </location>
</feature>
<evidence type="ECO:0000256" key="15">
    <source>
        <dbReference type="SAM" id="MobiDB-lite"/>
    </source>
</evidence>
<evidence type="ECO:0000256" key="5">
    <source>
        <dbReference type="ARBA" id="ARBA00022723"/>
    </source>
</evidence>
<feature type="compositionally biased region" description="Polar residues" evidence="15">
    <location>
        <begin position="1099"/>
        <end position="1110"/>
    </location>
</feature>
<dbReference type="Gene3D" id="3.30.60.60">
    <property type="entry name" value="N-acetyl transferase-like"/>
    <property type="match status" value="1"/>
</dbReference>
<dbReference type="PROSITE" id="PS51726">
    <property type="entry name" value="MYST_HAT"/>
    <property type="match status" value="1"/>
</dbReference>
<evidence type="ECO:0000259" key="17">
    <source>
        <dbReference type="PROSITE" id="PS51726"/>
    </source>
</evidence>
<dbReference type="Pfam" id="PF16866">
    <property type="entry name" value="PHD_4"/>
    <property type="match status" value="1"/>
</dbReference>
<dbReference type="PANTHER" id="PTHR10615:SF161">
    <property type="entry name" value="HISTONE ACETYLTRANSFERASE KAT7"/>
    <property type="match status" value="1"/>
</dbReference>
<evidence type="ECO:0000313" key="18">
    <source>
        <dbReference type="EMBL" id="OXV11956.1"/>
    </source>
</evidence>
<feature type="region of interest" description="Disordered" evidence="15">
    <location>
        <begin position="278"/>
        <end position="366"/>
    </location>
</feature>
<dbReference type="InterPro" id="IPR019787">
    <property type="entry name" value="Znf_PHD-finger"/>
</dbReference>
<keyword evidence="7" id="KW-0862">Zinc</keyword>
<dbReference type="GO" id="GO:1990467">
    <property type="term" value="C:NuA3a histone acetyltransferase complex"/>
    <property type="evidence" value="ECO:0007669"/>
    <property type="project" value="TreeGrafter"/>
</dbReference>
<evidence type="ECO:0000256" key="8">
    <source>
        <dbReference type="ARBA" id="ARBA00022853"/>
    </source>
</evidence>
<feature type="region of interest" description="Disordered" evidence="15">
    <location>
        <begin position="399"/>
        <end position="425"/>
    </location>
</feature>
<evidence type="ECO:0000256" key="10">
    <source>
        <dbReference type="ARBA" id="ARBA00023242"/>
    </source>
</evidence>
<evidence type="ECO:0000256" key="13">
    <source>
        <dbReference type="PROSITE-ProRule" id="PRU00146"/>
    </source>
</evidence>
<protein>
    <recommendedName>
        <fullName evidence="3 14">Histone acetyltransferase</fullName>
        <ecNumber evidence="3 14">2.3.1.48</ecNumber>
    </recommendedName>
</protein>
<keyword evidence="5" id="KW-0479">Metal-binding</keyword>
<dbReference type="InterPro" id="IPR001965">
    <property type="entry name" value="Znf_PHD"/>
</dbReference>
<feature type="region of interest" description="Disordered" evidence="15">
    <location>
        <begin position="1"/>
        <end position="185"/>
    </location>
</feature>
<feature type="region of interest" description="Disordered" evidence="15">
    <location>
        <begin position="452"/>
        <end position="509"/>
    </location>
</feature>
<dbReference type="InterPro" id="IPR050603">
    <property type="entry name" value="MYST_HAT"/>
</dbReference>
<keyword evidence="10 14" id="KW-0539">Nucleus</keyword>
<dbReference type="InterPro" id="IPR011011">
    <property type="entry name" value="Znf_FYVE_PHD"/>
</dbReference>
<comment type="caution">
    <text evidence="18">The sequence shown here is derived from an EMBL/GenBank/DDBJ whole genome shotgun (WGS) entry which is preliminary data.</text>
</comment>
<dbReference type="SUPFAM" id="SSF55729">
    <property type="entry name" value="Acyl-CoA N-acyltransferases (Nat)"/>
    <property type="match status" value="1"/>
</dbReference>
<accession>A0A232M6D8</accession>
<feature type="compositionally biased region" description="Basic and acidic residues" evidence="15">
    <location>
        <begin position="45"/>
        <end position="68"/>
    </location>
</feature>
<keyword evidence="8" id="KW-0156">Chromatin regulator</keyword>
<dbReference type="GO" id="GO:0003712">
    <property type="term" value="F:transcription coregulator activity"/>
    <property type="evidence" value="ECO:0007669"/>
    <property type="project" value="TreeGrafter"/>
</dbReference>
<dbReference type="Gene3D" id="3.40.630.30">
    <property type="match status" value="1"/>
</dbReference>
<evidence type="ECO:0000313" key="19">
    <source>
        <dbReference type="Proteomes" id="UP000243515"/>
    </source>
</evidence>
<evidence type="ECO:0000256" key="7">
    <source>
        <dbReference type="ARBA" id="ARBA00022833"/>
    </source>
</evidence>
<feature type="region of interest" description="Disordered" evidence="15">
    <location>
        <begin position="793"/>
        <end position="832"/>
    </location>
</feature>
<comment type="similarity">
    <text evidence="2 14">Belongs to the MYST (SAS/MOZ) family.</text>
</comment>
<sequence length="1132" mass="124929">MAAAVPATYDDTVLNLETDAVDSDQDAEGEEDTDLYQMDQQLQDAVHKANSREQIEEGKFPAETEAMKYSKSNVHTSGGGDDESKSAEIEADGEVVGPVKLPEGQENIDSDDSESEADDAEADAAFENDSNNEDAKSVTNSNTDDSDEEEEEEEEEWEAESNEHDEAEGDKMGPGNCIFCGQDEENDPSEEFEEYLTCAVCGDHSHRQCAREQSALSENNIDAEKWRCPSCMQNKLEPDPVQDTTGRRRVGAHNLARDLLPASTSSSAPGSHSIFNSLIIDDDPMDGSRSLRKRKTSSSADMEDHMPVLRKRQRQTPSRSDRGGIATINELGGRDRATGGANGPTGVAVSETVSSARTRPRRTRKADKELCRVIHKQLGKLIIAFHLDAAKILNILDSRSRPKNRRRKPPKPPPTVPEEAPTHFAPTTQASYFSPFYHFNDRENEELKSKPYGGILSETDADTTRTLPTQADRDKFELARRKAEEAWQKKSKEAEVPGETSHRASQKVSGPPSKIKWINFGGFEIETWYAAPYPEEYSRNRVLYICEFCLKYMNSDFVAWRHKLKCPAKHPPGDEIYREGSISIFEVDGRKNPVYCQNLCLLAKLFLGSKTLYYDVEPFLFYVMTEFDDLGCHFVGYFSKEKRPSSSNNVSCILTLPIHQRKGYGNLLIDFSYLLTRVEGKTGSPEKPLSDMGLVSYRNYWRLVLSYQLRNRKTPISIAELSERTGMTSDDIVSGLEGLRALVRDPVTKTYALRLNYQYFEEYVQGWERKGYVTLNPDALVWTPYIMGRNNHSHYDRPQLHTITPRGGPDNEDEADTERESRTKLEDGGASSIAQQVECNGEDLHDDAFSKTNGDENGHPDPDGLLSYQATGPPSISAPSYDAPSPRKTNGLSRSTSGIMETHAIPNPAVGIPPSRFEIYPPIQGPPPKRRPGRPFNSKSSVGKAGNTPASAFRTSGRNTPRRAATYTAGTPTTASQQQTVRRGRSAKFTECLSQAEPPSVTCNGDVKARDHGLVEGNVFVDGVSEQDVNHHADNTLDAKRKVIIKDAVTPVENGHGRASGSETSTPGRTKAVGEKGPSGRARDRRLPANSGKIKVIVSATTNGISSNGSDLDAEGEADDEADVDADATVTM</sequence>
<evidence type="ECO:0000256" key="11">
    <source>
        <dbReference type="ARBA" id="ARBA00045805"/>
    </source>
</evidence>
<evidence type="ECO:0000256" key="4">
    <source>
        <dbReference type="ARBA" id="ARBA00022679"/>
    </source>
</evidence>
<organism evidence="18 19">
    <name type="scientific">Elaphomyces granulatus</name>
    <dbReference type="NCBI Taxonomy" id="519963"/>
    <lineage>
        <taxon>Eukaryota</taxon>
        <taxon>Fungi</taxon>
        <taxon>Dikarya</taxon>
        <taxon>Ascomycota</taxon>
        <taxon>Pezizomycotina</taxon>
        <taxon>Eurotiomycetes</taxon>
        <taxon>Eurotiomycetidae</taxon>
        <taxon>Eurotiales</taxon>
        <taxon>Elaphomycetaceae</taxon>
        <taxon>Elaphomyces</taxon>
    </lineage>
</organism>
<feature type="compositionally biased region" description="Acidic residues" evidence="15">
    <location>
        <begin position="106"/>
        <end position="132"/>
    </location>
</feature>
<dbReference type="GO" id="GO:0004402">
    <property type="term" value="F:histone acetyltransferase activity"/>
    <property type="evidence" value="ECO:0007669"/>
    <property type="project" value="InterPro"/>
</dbReference>
<dbReference type="GO" id="GO:0031507">
    <property type="term" value="P:heterochromatin formation"/>
    <property type="evidence" value="ECO:0007669"/>
    <property type="project" value="UniProtKB-ARBA"/>
</dbReference>
<feature type="domain" description="MYST-type HAT" evidence="17">
    <location>
        <begin position="510"/>
        <end position="784"/>
    </location>
</feature>
<dbReference type="Gene3D" id="1.10.10.10">
    <property type="entry name" value="Winged helix-like DNA-binding domain superfamily/Winged helix DNA-binding domain"/>
    <property type="match status" value="1"/>
</dbReference>
<evidence type="ECO:0000256" key="12">
    <source>
        <dbReference type="PIRSR" id="PIRSR602717-51"/>
    </source>
</evidence>
<feature type="compositionally biased region" description="Basic and acidic residues" evidence="15">
    <location>
        <begin position="471"/>
        <end position="495"/>
    </location>
</feature>
<feature type="active site" description="Proton donor/acceptor" evidence="12">
    <location>
        <position position="686"/>
    </location>
</feature>
<dbReference type="Pfam" id="PF17772">
    <property type="entry name" value="zf-MYST"/>
    <property type="match status" value="1"/>
</dbReference>
<feature type="compositionally biased region" description="Polar residues" evidence="15">
    <location>
        <begin position="868"/>
        <end position="878"/>
    </location>
</feature>
<keyword evidence="6 13" id="KW-0863">Zinc-finger</keyword>
<dbReference type="Gene3D" id="3.30.40.10">
    <property type="entry name" value="Zinc/RING finger domain, C3HC4 (zinc finger)"/>
    <property type="match status" value="1"/>
</dbReference>
<feature type="compositionally biased region" description="Basic residues" evidence="15">
    <location>
        <begin position="401"/>
        <end position="410"/>
    </location>
</feature>
<comment type="function">
    <text evidence="11">Catalytic component of the NuA4 histone acetyltransferase (HAT) complex which is involved in epigenetic transcriptional activation of selected genes principally by acetylation of nucleosomal histones H4, H3, H2B, H2A and H2A variant H2A.Z. Acetylates histone H4 to form H4K5ac, H4K8ac, H4K12ac and H4K16ac, histone H3 to form H3K14ac, and histone H2A to form H2AK4ac and H2AK7ac. The NuA4 complex is involved in the DNA damage response and is required for chromosome segregation. The NuA4 complex plays a direct role in repair of DNA double-strand breaks (DSBs) through homologous recombination. Recruitment to promoters depends on H3K4me. Also acetylates non-histone proteins. In addition to protein acetyltransferase, can use different acyl-CoA substrates, such as 2-hydroxyisobutanoyl-CoA (2-hydroxyisobutyryl-CoA) or (2E)-butenoyl-CoA (crotonyl-CoA), and is able to mediate protein 2-hydroxyisobutyrylation and crotonylation, respectively.</text>
</comment>
<dbReference type="Proteomes" id="UP000243515">
    <property type="component" value="Unassembled WGS sequence"/>
</dbReference>
<feature type="compositionally biased region" description="Polar residues" evidence="15">
    <location>
        <begin position="887"/>
        <end position="899"/>
    </location>
</feature>
<dbReference type="PANTHER" id="PTHR10615">
    <property type="entry name" value="HISTONE ACETYLTRANSFERASE"/>
    <property type="match status" value="1"/>
</dbReference>
<evidence type="ECO:0000256" key="9">
    <source>
        <dbReference type="ARBA" id="ARBA00022990"/>
    </source>
</evidence>
<evidence type="ECO:0000256" key="1">
    <source>
        <dbReference type="ARBA" id="ARBA00004123"/>
    </source>
</evidence>
<comment type="subcellular location">
    <subcellularLocation>
        <location evidence="1 14">Nucleus</location>
    </subcellularLocation>
</comment>
<dbReference type="PROSITE" id="PS50016">
    <property type="entry name" value="ZF_PHD_2"/>
    <property type="match status" value="1"/>
</dbReference>
<comment type="catalytic activity">
    <reaction evidence="14">
        <text>L-lysyl-[protein] + acetyl-CoA = N(6)-acetyl-L-lysyl-[protein] + CoA + H(+)</text>
        <dbReference type="Rhea" id="RHEA:45948"/>
        <dbReference type="Rhea" id="RHEA-COMP:9752"/>
        <dbReference type="Rhea" id="RHEA-COMP:10731"/>
        <dbReference type="ChEBI" id="CHEBI:15378"/>
        <dbReference type="ChEBI" id="CHEBI:29969"/>
        <dbReference type="ChEBI" id="CHEBI:57287"/>
        <dbReference type="ChEBI" id="CHEBI:57288"/>
        <dbReference type="ChEBI" id="CHEBI:61930"/>
        <dbReference type="EC" id="2.3.1.48"/>
    </reaction>
</comment>
<feature type="region of interest" description="Disordered" evidence="15">
    <location>
        <begin position="844"/>
        <end position="1005"/>
    </location>
</feature>
<feature type="compositionally biased region" description="Acidic residues" evidence="15">
    <location>
        <begin position="1112"/>
        <end position="1126"/>
    </location>
</feature>
<feature type="compositionally biased region" description="Low complexity" evidence="15">
    <location>
        <begin position="962"/>
        <end position="975"/>
    </location>
</feature>
<feature type="domain" description="PHD-type" evidence="16">
    <location>
        <begin position="174"/>
        <end position="234"/>
    </location>
</feature>
<keyword evidence="19" id="KW-1185">Reference proteome</keyword>
<feature type="compositionally biased region" description="Basic and acidic residues" evidence="15">
    <location>
        <begin position="818"/>
        <end position="827"/>
    </location>
</feature>
<dbReference type="InterPro" id="IPR040706">
    <property type="entry name" value="Zf-MYST"/>
</dbReference>
<dbReference type="EMBL" id="NPHW01002210">
    <property type="protein sequence ID" value="OXV11956.1"/>
    <property type="molecule type" value="Genomic_DNA"/>
</dbReference>
<name>A0A232M6D8_9EURO</name>
<feature type="compositionally biased region" description="Polar residues" evidence="15">
    <location>
        <begin position="948"/>
        <end position="959"/>
    </location>
</feature>